<evidence type="ECO:0000313" key="6">
    <source>
        <dbReference type="Proteomes" id="UP000823928"/>
    </source>
</evidence>
<evidence type="ECO:0000259" key="4">
    <source>
        <dbReference type="PROSITE" id="PS51379"/>
    </source>
</evidence>
<dbReference type="Pfam" id="PF12838">
    <property type="entry name" value="Fer4_7"/>
    <property type="match status" value="1"/>
</dbReference>
<dbReference type="SUPFAM" id="SSF54862">
    <property type="entry name" value="4Fe-4S ferredoxins"/>
    <property type="match status" value="1"/>
</dbReference>
<name>A0A9D1JN29_9BACT</name>
<protein>
    <submittedName>
        <fullName evidence="5">4Fe-4S binding protein</fullName>
    </submittedName>
</protein>
<sequence length="70" mass="7825">MSHIVIDSDKCKACYLCIDECPKKLIKVSEKTNKLGDHLVEFCDPEKQCIGCAMCATRCPDLAITEVYRG</sequence>
<dbReference type="InterPro" id="IPR017900">
    <property type="entry name" value="4Fe4S_Fe_S_CS"/>
</dbReference>
<dbReference type="PROSITE" id="PS51379">
    <property type="entry name" value="4FE4S_FER_2"/>
    <property type="match status" value="2"/>
</dbReference>
<dbReference type="EMBL" id="DVIU01000082">
    <property type="protein sequence ID" value="HIS35780.1"/>
    <property type="molecule type" value="Genomic_DNA"/>
</dbReference>
<dbReference type="PANTHER" id="PTHR43122">
    <property type="entry name" value="FERREDOXIN SUBUNIT OF PYRUVATE:FLAVODOXIN OXIDOREDUCTASE-RELATED"/>
    <property type="match status" value="1"/>
</dbReference>
<dbReference type="PANTHER" id="PTHR43122:SF1">
    <property type="entry name" value="IRON-SULFUR-BINDING PROTEIN"/>
    <property type="match status" value="1"/>
</dbReference>
<dbReference type="Gene3D" id="3.30.70.20">
    <property type="match status" value="1"/>
</dbReference>
<keyword evidence="1" id="KW-0479">Metal-binding</keyword>
<dbReference type="Proteomes" id="UP000823928">
    <property type="component" value="Unassembled WGS sequence"/>
</dbReference>
<comment type="caution">
    <text evidence="5">The sequence shown here is derived from an EMBL/GenBank/DDBJ whole genome shotgun (WGS) entry which is preliminary data.</text>
</comment>
<dbReference type="GO" id="GO:0051536">
    <property type="term" value="F:iron-sulfur cluster binding"/>
    <property type="evidence" value="ECO:0007669"/>
    <property type="project" value="UniProtKB-KW"/>
</dbReference>
<reference evidence="5" key="2">
    <citation type="journal article" date="2021" name="PeerJ">
        <title>Extensive microbial diversity within the chicken gut microbiome revealed by metagenomics and culture.</title>
        <authorList>
            <person name="Gilroy R."/>
            <person name="Ravi A."/>
            <person name="Getino M."/>
            <person name="Pursley I."/>
            <person name="Horton D.L."/>
            <person name="Alikhan N.F."/>
            <person name="Baker D."/>
            <person name="Gharbi K."/>
            <person name="Hall N."/>
            <person name="Watson M."/>
            <person name="Adriaenssens E.M."/>
            <person name="Foster-Nyarko E."/>
            <person name="Jarju S."/>
            <person name="Secka A."/>
            <person name="Antonio M."/>
            <person name="Oren A."/>
            <person name="Chaudhuri R.R."/>
            <person name="La Ragione R."/>
            <person name="Hildebrand F."/>
            <person name="Pallen M.J."/>
        </authorList>
    </citation>
    <scope>NUCLEOTIDE SEQUENCE</scope>
    <source>
        <strain evidence="5">6276</strain>
    </source>
</reference>
<dbReference type="InterPro" id="IPR017896">
    <property type="entry name" value="4Fe4S_Fe-S-bd"/>
</dbReference>
<evidence type="ECO:0000313" key="5">
    <source>
        <dbReference type="EMBL" id="HIS35780.1"/>
    </source>
</evidence>
<evidence type="ECO:0000256" key="1">
    <source>
        <dbReference type="ARBA" id="ARBA00022723"/>
    </source>
</evidence>
<organism evidence="5 6">
    <name type="scientific">Candidatus Scatousia excrementigallinarum</name>
    <dbReference type="NCBI Taxonomy" id="2840935"/>
    <lineage>
        <taxon>Bacteria</taxon>
        <taxon>Candidatus Scatousia</taxon>
    </lineage>
</organism>
<feature type="domain" description="4Fe-4S ferredoxin-type" evidence="4">
    <location>
        <begin position="2"/>
        <end position="31"/>
    </location>
</feature>
<dbReference type="AlphaFoldDB" id="A0A9D1JN29"/>
<gene>
    <name evidence="5" type="ORF">IAC10_04020</name>
</gene>
<keyword evidence="3" id="KW-0411">Iron-sulfur</keyword>
<proteinExistence type="predicted"/>
<dbReference type="PROSITE" id="PS00198">
    <property type="entry name" value="4FE4S_FER_1"/>
    <property type="match status" value="2"/>
</dbReference>
<dbReference type="GO" id="GO:0046872">
    <property type="term" value="F:metal ion binding"/>
    <property type="evidence" value="ECO:0007669"/>
    <property type="project" value="UniProtKB-KW"/>
</dbReference>
<reference evidence="5" key="1">
    <citation type="submission" date="2020-10" db="EMBL/GenBank/DDBJ databases">
        <authorList>
            <person name="Gilroy R."/>
        </authorList>
    </citation>
    <scope>NUCLEOTIDE SEQUENCE</scope>
    <source>
        <strain evidence="5">6276</strain>
    </source>
</reference>
<accession>A0A9D1JN29</accession>
<evidence type="ECO:0000256" key="2">
    <source>
        <dbReference type="ARBA" id="ARBA00023004"/>
    </source>
</evidence>
<evidence type="ECO:0000256" key="3">
    <source>
        <dbReference type="ARBA" id="ARBA00023014"/>
    </source>
</evidence>
<feature type="domain" description="4Fe-4S ferredoxin-type" evidence="4">
    <location>
        <begin position="38"/>
        <end position="69"/>
    </location>
</feature>
<keyword evidence="2" id="KW-0408">Iron</keyword>